<evidence type="ECO:0000256" key="1">
    <source>
        <dbReference type="SAM" id="SignalP"/>
    </source>
</evidence>
<dbReference type="OrthoDB" id="7060861at2"/>
<keyword evidence="1" id="KW-0732">Signal</keyword>
<dbReference type="InterPro" id="IPR001893">
    <property type="entry name" value="Cys-rich_GLG1_repeat"/>
</dbReference>
<evidence type="ECO:0008006" key="4">
    <source>
        <dbReference type="Google" id="ProtNLM"/>
    </source>
</evidence>
<protein>
    <recommendedName>
        <fullName evidence="4">Cysteine rich repeat protein</fullName>
    </recommendedName>
</protein>
<dbReference type="GO" id="GO:0016020">
    <property type="term" value="C:membrane"/>
    <property type="evidence" value="ECO:0007669"/>
    <property type="project" value="InterPro"/>
</dbReference>
<sequence length="89" mass="9269">MITLNHRPFITAAALLAVFAARPNAALAQMPAQAQALQQICRGDYTRLCSGVQPGGGRILTCLQSHLGELTSACQKALTKAPGANALPK</sequence>
<name>B2ILC5_BEII9</name>
<dbReference type="HOGENOM" id="CLU_145244_2_1_5"/>
<keyword evidence="3" id="KW-1185">Reference proteome</keyword>
<dbReference type="KEGG" id="bid:Bind_3779"/>
<reference evidence="2 3" key="1">
    <citation type="submission" date="2008-03" db="EMBL/GenBank/DDBJ databases">
        <title>Complete sequence of plasmid1 of Beijerinckia indica subsp. indica ATCC 9039.</title>
        <authorList>
            <consortium name="US DOE Joint Genome Institute"/>
            <person name="Copeland A."/>
            <person name="Lucas S."/>
            <person name="Lapidus A."/>
            <person name="Glavina del Rio T."/>
            <person name="Dalin E."/>
            <person name="Tice H."/>
            <person name="Bruce D."/>
            <person name="Goodwin L."/>
            <person name="Pitluck S."/>
            <person name="LaButti K."/>
            <person name="Schmutz J."/>
            <person name="Larimer F."/>
            <person name="Land M."/>
            <person name="Hauser L."/>
            <person name="Kyrpides N."/>
            <person name="Mikhailova N."/>
            <person name="Dunfield P.F."/>
            <person name="Dedysh S.N."/>
            <person name="Liesack W."/>
            <person name="Saw J.H."/>
            <person name="Alam M."/>
            <person name="Chen Y."/>
            <person name="Murrell J.C."/>
            <person name="Richardson P."/>
        </authorList>
    </citation>
    <scope>NUCLEOTIDE SEQUENCE [LARGE SCALE GENOMIC DNA]</scope>
    <source>
        <strain evidence="3">ATCC 9039 / DSM 1715 / NCIMB 8712</strain>
        <plasmid evidence="2 3">pBIND01</plasmid>
    </source>
</reference>
<keyword evidence="2" id="KW-0614">Plasmid</keyword>
<dbReference type="AlphaFoldDB" id="B2ILC5"/>
<proteinExistence type="predicted"/>
<gene>
    <name evidence="2" type="ordered locus">Bind_3779</name>
</gene>
<evidence type="ECO:0000313" key="3">
    <source>
        <dbReference type="Proteomes" id="UP000001695"/>
    </source>
</evidence>
<accession>B2ILC5</accession>
<dbReference type="Pfam" id="PF00839">
    <property type="entry name" value="Cys_rich_FGFR"/>
    <property type="match status" value="1"/>
</dbReference>
<organism evidence="2 3">
    <name type="scientific">Beijerinckia indica subsp. indica (strain ATCC 9039 / DSM 1715 / NCIMB 8712)</name>
    <dbReference type="NCBI Taxonomy" id="395963"/>
    <lineage>
        <taxon>Bacteria</taxon>
        <taxon>Pseudomonadati</taxon>
        <taxon>Pseudomonadota</taxon>
        <taxon>Alphaproteobacteria</taxon>
        <taxon>Hyphomicrobiales</taxon>
        <taxon>Beijerinckiaceae</taxon>
        <taxon>Beijerinckia</taxon>
    </lineage>
</organism>
<geneLocation type="plasmid" evidence="2 3">
    <name>pBIND01</name>
</geneLocation>
<dbReference type="EMBL" id="CP001017">
    <property type="protein sequence ID" value="ACB97325.1"/>
    <property type="molecule type" value="Genomic_DNA"/>
</dbReference>
<feature type="chain" id="PRO_5002778843" description="Cysteine rich repeat protein" evidence="1">
    <location>
        <begin position="29"/>
        <end position="89"/>
    </location>
</feature>
<evidence type="ECO:0000313" key="2">
    <source>
        <dbReference type="EMBL" id="ACB97325.1"/>
    </source>
</evidence>
<dbReference type="Proteomes" id="UP000001695">
    <property type="component" value="Plasmid pBIND01"/>
</dbReference>
<feature type="signal peptide" evidence="1">
    <location>
        <begin position="1"/>
        <end position="28"/>
    </location>
</feature>
<dbReference type="RefSeq" id="WP_012382938.1">
    <property type="nucleotide sequence ID" value="NC_010580.1"/>
</dbReference>